<sequence length="116" mass="12782">MGELLPVECGACGWTGRRKPGRAVWCPKCGSLAGFQVDLQDRDSDGLLVKAGDTISFSFGIPPRRVEGILFERDGQLIMPCEGVTPKEATLDMLRRHVGGFWKVDRLARDQYADDA</sequence>
<dbReference type="eggNOG" id="ENOG502ZUHB">
    <property type="taxonomic scope" value="Bacteria"/>
</dbReference>
<dbReference type="AlphaFoldDB" id="A1AYM8"/>
<evidence type="ECO:0000313" key="1">
    <source>
        <dbReference type="EMBL" id="ABL68372.1"/>
    </source>
</evidence>
<proteinExistence type="predicted"/>
<dbReference type="KEGG" id="pde:Pden_0258"/>
<protein>
    <submittedName>
        <fullName evidence="1">Uncharacterized protein</fullName>
    </submittedName>
</protein>
<dbReference type="STRING" id="318586.Pden_0258"/>
<dbReference type="EMBL" id="CP000489">
    <property type="protein sequence ID" value="ABL68372.1"/>
    <property type="molecule type" value="Genomic_DNA"/>
</dbReference>
<organism evidence="1 2">
    <name type="scientific">Paracoccus denitrificans (strain Pd 1222)</name>
    <dbReference type="NCBI Taxonomy" id="318586"/>
    <lineage>
        <taxon>Bacteria</taxon>
        <taxon>Pseudomonadati</taxon>
        <taxon>Pseudomonadota</taxon>
        <taxon>Alphaproteobacteria</taxon>
        <taxon>Rhodobacterales</taxon>
        <taxon>Paracoccaceae</taxon>
        <taxon>Paracoccus</taxon>
    </lineage>
</organism>
<dbReference type="HOGENOM" id="CLU_2094490_0_0_5"/>
<name>A1AYM8_PARDP</name>
<dbReference type="Proteomes" id="UP000000361">
    <property type="component" value="Chromosome 1"/>
</dbReference>
<reference evidence="2" key="1">
    <citation type="submission" date="2006-12" db="EMBL/GenBank/DDBJ databases">
        <title>Complete sequence of chromosome 1 of Paracoccus denitrificans PD1222.</title>
        <authorList>
            <person name="Copeland A."/>
            <person name="Lucas S."/>
            <person name="Lapidus A."/>
            <person name="Barry K."/>
            <person name="Detter J.C."/>
            <person name="Glavina del Rio T."/>
            <person name="Hammon N."/>
            <person name="Israni S."/>
            <person name="Dalin E."/>
            <person name="Tice H."/>
            <person name="Pitluck S."/>
            <person name="Munk A.C."/>
            <person name="Brettin T."/>
            <person name="Bruce D."/>
            <person name="Han C."/>
            <person name="Tapia R."/>
            <person name="Gilna P."/>
            <person name="Schmutz J."/>
            <person name="Larimer F."/>
            <person name="Land M."/>
            <person name="Hauser L."/>
            <person name="Kyrpides N."/>
            <person name="Lykidis A."/>
            <person name="Spiro S."/>
            <person name="Richardson D.J."/>
            <person name="Moir J.W.B."/>
            <person name="Ferguson S.J."/>
            <person name="van Spanning R.J.M."/>
            <person name="Richardson P."/>
        </authorList>
    </citation>
    <scope>NUCLEOTIDE SEQUENCE [LARGE SCALE GENOMIC DNA]</scope>
    <source>
        <strain evidence="2">Pd 1222</strain>
    </source>
</reference>
<dbReference type="EnsemblBacteria" id="ABL68372">
    <property type="protein sequence ID" value="ABL68372"/>
    <property type="gene ID" value="Pden_0258"/>
</dbReference>
<evidence type="ECO:0000313" key="2">
    <source>
        <dbReference type="Proteomes" id="UP000000361"/>
    </source>
</evidence>
<keyword evidence="2" id="KW-1185">Reference proteome</keyword>
<accession>A1AYM8</accession>
<dbReference type="OrthoDB" id="9964887at2"/>
<dbReference type="GeneID" id="93451482"/>
<dbReference type="RefSeq" id="WP_011746605.1">
    <property type="nucleotide sequence ID" value="NC_008686.1"/>
</dbReference>
<gene>
    <name evidence="1" type="ordered locus">Pden_0258</name>
</gene>